<dbReference type="GO" id="GO:0008270">
    <property type="term" value="F:zinc ion binding"/>
    <property type="evidence" value="ECO:0007669"/>
    <property type="project" value="UniProtKB-UniRule"/>
</dbReference>
<dbReference type="InterPro" id="IPR027540">
    <property type="entry name" value="Coq4_euk"/>
</dbReference>
<reference evidence="8 9" key="1">
    <citation type="journal article" date="2016" name="Genome Announc.">
        <title>Draft Whole-Genome Sequence of Trichoderma gamsii T6085, a Promising Biocontrol Agent of Fusarium Head Blight on Wheat.</title>
        <authorList>
            <person name="Baroncelli R."/>
            <person name="Zapparata A."/>
            <person name="Piaggeschi G."/>
            <person name="Sarrocco S."/>
            <person name="Vannacci G."/>
        </authorList>
    </citation>
    <scope>NUCLEOTIDE SEQUENCE [LARGE SCALE GENOMIC DNA]</scope>
    <source>
        <strain evidence="8 9">T6085</strain>
    </source>
</reference>
<keyword evidence="1 7" id="KW-0831">Ubiquinone biosynthesis</keyword>
<evidence type="ECO:0000256" key="5">
    <source>
        <dbReference type="ARBA" id="ARBA00023239"/>
    </source>
</evidence>
<dbReference type="HAMAP" id="MF_03111">
    <property type="entry name" value="Coq4"/>
    <property type="match status" value="1"/>
</dbReference>
<dbReference type="UniPathway" id="UPA00232"/>
<dbReference type="RefSeq" id="XP_018658443.1">
    <property type="nucleotide sequence ID" value="XM_018808397.1"/>
</dbReference>
<proteinExistence type="inferred from homology"/>
<protein>
    <recommendedName>
        <fullName evidence="6">4-hydroxy-3-methoxy-5-polyprenylbenzoate decarboxylase</fullName>
    </recommendedName>
</protein>
<keyword evidence="7" id="KW-0479">Metal-binding</keyword>
<dbReference type="InterPro" id="IPR007715">
    <property type="entry name" value="Coq4"/>
</dbReference>
<dbReference type="GO" id="GO:0120539">
    <property type="term" value="F:4-hydroxy-3-methoxy-5-polyprenylbenzoate decarboxylase activity"/>
    <property type="evidence" value="ECO:0007669"/>
    <property type="project" value="UniProtKB-EC"/>
</dbReference>
<dbReference type="Proteomes" id="UP000054821">
    <property type="component" value="Unassembled WGS sequence"/>
</dbReference>
<evidence type="ECO:0000256" key="3">
    <source>
        <dbReference type="ARBA" id="ARBA00023128"/>
    </source>
</evidence>
<evidence type="ECO:0000256" key="4">
    <source>
        <dbReference type="ARBA" id="ARBA00023136"/>
    </source>
</evidence>
<dbReference type="AlphaFoldDB" id="A0A2P4ZEM0"/>
<comment type="subunit">
    <text evidence="7">Component of a multi-subunit COQ enzyme complex, composed of at least COQ3, COQ4, COQ5, COQ6, COQ7 and COQ9.</text>
</comment>
<dbReference type="GeneID" id="29988480"/>
<comment type="caution">
    <text evidence="8">The sequence shown here is derived from an EMBL/GenBank/DDBJ whole genome shotgun (WGS) entry which is preliminary data.</text>
</comment>
<keyword evidence="7" id="KW-0862">Zinc</keyword>
<comment type="similarity">
    <text evidence="7">Belongs to the COQ4 family.</text>
</comment>
<feature type="binding site" evidence="7">
    <location>
        <position position="237"/>
    </location>
    <ligand>
        <name>Zn(2+)</name>
        <dbReference type="ChEBI" id="CHEBI:29105"/>
    </ligand>
</feature>
<accession>A0A2P4ZEM0</accession>
<evidence type="ECO:0000313" key="9">
    <source>
        <dbReference type="Proteomes" id="UP000054821"/>
    </source>
</evidence>
<dbReference type="PANTHER" id="PTHR12922">
    <property type="entry name" value="UBIQUINONE BIOSYNTHESIS PROTEIN"/>
    <property type="match status" value="1"/>
</dbReference>
<evidence type="ECO:0000313" key="8">
    <source>
        <dbReference type="EMBL" id="PON22728.1"/>
    </source>
</evidence>
<evidence type="ECO:0000256" key="6">
    <source>
        <dbReference type="ARBA" id="ARBA00081568"/>
    </source>
</evidence>
<evidence type="ECO:0000256" key="1">
    <source>
        <dbReference type="ARBA" id="ARBA00022688"/>
    </source>
</evidence>
<evidence type="ECO:0000256" key="2">
    <source>
        <dbReference type="ARBA" id="ARBA00022792"/>
    </source>
</evidence>
<dbReference type="Pfam" id="PF05019">
    <property type="entry name" value="Coq4"/>
    <property type="match status" value="1"/>
</dbReference>
<keyword evidence="4 7" id="KW-0472">Membrane</keyword>
<comment type="function">
    <text evidence="7">Lyase that catalyzes the C1-decarboxylation of 4-hydroxy-3-methoxy-5-(all-trans-polyprenyl)benzoic acid into 2-methoxy-6-(all-trans-polyprenyl)phenol during ubiquinone biosynthesis.</text>
</comment>
<feature type="binding site" evidence="7">
    <location>
        <position position="221"/>
    </location>
    <ligand>
        <name>Zn(2+)</name>
        <dbReference type="ChEBI" id="CHEBI:29105"/>
    </ligand>
</feature>
<dbReference type="EMBL" id="JPDN02000035">
    <property type="protein sequence ID" value="PON22728.1"/>
    <property type="molecule type" value="Genomic_DNA"/>
</dbReference>
<comment type="pathway">
    <text evidence="7">Cofactor biosynthesis; ubiquinone biosynthesis.</text>
</comment>
<dbReference type="STRING" id="398673.A0A2P4ZEM0"/>
<gene>
    <name evidence="7" type="primary">COQ4</name>
    <name evidence="8" type="ORF">TGAM01_v208414</name>
</gene>
<keyword evidence="5 7" id="KW-0456">Lyase</keyword>
<keyword evidence="2 7" id="KW-0999">Mitochondrion inner membrane</keyword>
<organism evidence="8 9">
    <name type="scientific">Trichoderma gamsii</name>
    <dbReference type="NCBI Taxonomy" id="398673"/>
    <lineage>
        <taxon>Eukaryota</taxon>
        <taxon>Fungi</taxon>
        <taxon>Dikarya</taxon>
        <taxon>Ascomycota</taxon>
        <taxon>Pezizomycotina</taxon>
        <taxon>Sordariomycetes</taxon>
        <taxon>Hypocreomycetidae</taxon>
        <taxon>Hypocreales</taxon>
        <taxon>Hypocreaceae</taxon>
        <taxon>Trichoderma</taxon>
    </lineage>
</organism>
<feature type="binding site" evidence="7">
    <location>
        <position position="225"/>
    </location>
    <ligand>
        <name>Zn(2+)</name>
        <dbReference type="ChEBI" id="CHEBI:29105"/>
    </ligand>
</feature>
<keyword evidence="9" id="KW-1185">Reference proteome</keyword>
<feature type="binding site" evidence="7">
    <location>
        <position position="222"/>
    </location>
    <ligand>
        <name>Zn(2+)</name>
        <dbReference type="ChEBI" id="CHEBI:29105"/>
    </ligand>
</feature>
<dbReference type="GO" id="GO:0031314">
    <property type="term" value="C:extrinsic component of mitochondrial inner membrane"/>
    <property type="evidence" value="ECO:0007669"/>
    <property type="project" value="UniProtKB-UniRule"/>
</dbReference>
<keyword evidence="3 7" id="KW-0496">Mitochondrion</keyword>
<comment type="subcellular location">
    <subcellularLocation>
        <location evidence="7">Mitochondrion inner membrane</location>
        <topology evidence="7">Peripheral membrane protein</topology>
        <orientation evidence="7">Matrix side</orientation>
    </subcellularLocation>
</comment>
<dbReference type="PANTHER" id="PTHR12922:SF7">
    <property type="entry name" value="UBIQUINONE BIOSYNTHESIS PROTEIN COQ4 HOMOLOG, MITOCHONDRIAL"/>
    <property type="match status" value="1"/>
</dbReference>
<comment type="cofactor">
    <cofactor evidence="7">
        <name>Zn(2+)</name>
        <dbReference type="ChEBI" id="CHEBI:29105"/>
    </cofactor>
</comment>
<keyword evidence="8" id="KW-0830">Ubiquinone</keyword>
<sequence length="339" mass="37601">MDAPLIRVGHGLRAAASAAGPAASGLASRSISGASRSAICHPSRATAVAATVAARHFSALNRPPPKYPGHVPLTKIEQAGMAIGSGIMSLFNPYRAVPGGPRDGGQMQIKHMMDTSPQLMRNLADLIATLGEATATPYFIYRLRDAMLAHPTGRRILRLRPRISSKTLSIPALRALPANSVGRAYVEWLDREGVSPDTRSAVKYIDDEECAYVMQRYRECHDFYHALTGLPTVREGEVALKAFEFANTLLPMTGLSMLAVATLKPAERRRFFGVYMPWAVKNGVRSKDIINVFWEEELERDVDDLRRELGIEQPPDLRAIRKREKEEKRRLKEMRAQGF</sequence>
<comment type="catalytic activity">
    <reaction evidence="7">
        <text>a 4-hydroxy-3-methoxy-5-(all-trans-polyprenyl)benzoate + H(+) = a 2-methoxy-6-(all-trans-polyprenyl)phenol + CO2</text>
        <dbReference type="Rhea" id="RHEA:81179"/>
        <dbReference type="Rhea" id="RHEA-COMP:9551"/>
        <dbReference type="Rhea" id="RHEA-COMP:10931"/>
        <dbReference type="ChEBI" id="CHEBI:15378"/>
        <dbReference type="ChEBI" id="CHEBI:16526"/>
        <dbReference type="ChEBI" id="CHEBI:62731"/>
        <dbReference type="ChEBI" id="CHEBI:84443"/>
        <dbReference type="EC" id="4.1.1.130"/>
    </reaction>
</comment>
<evidence type="ECO:0000256" key="7">
    <source>
        <dbReference type="HAMAP-Rule" id="MF_03111"/>
    </source>
</evidence>
<name>A0A2P4ZEM0_9HYPO</name>